<gene>
    <name evidence="2" type="ORF">RR48_01074</name>
</gene>
<dbReference type="InterPro" id="IPR056880">
    <property type="entry name" value="OB_MEIOB_N"/>
</dbReference>
<dbReference type="STRING" id="76193.A0A0N0PBX3"/>
<evidence type="ECO:0000313" key="2">
    <source>
        <dbReference type="EMBL" id="KPJ12583.1"/>
    </source>
</evidence>
<dbReference type="Proteomes" id="UP000053240">
    <property type="component" value="Unassembled WGS sequence"/>
</dbReference>
<keyword evidence="3" id="KW-1185">Reference proteome</keyword>
<reference evidence="2 3" key="1">
    <citation type="journal article" date="2015" name="Nat. Commun.">
        <title>Outbred genome sequencing and CRISPR/Cas9 gene editing in butterflies.</title>
        <authorList>
            <person name="Li X."/>
            <person name="Fan D."/>
            <person name="Zhang W."/>
            <person name="Liu G."/>
            <person name="Zhang L."/>
            <person name="Zhao L."/>
            <person name="Fang X."/>
            <person name="Chen L."/>
            <person name="Dong Y."/>
            <person name="Chen Y."/>
            <person name="Ding Y."/>
            <person name="Zhao R."/>
            <person name="Feng M."/>
            <person name="Zhu Y."/>
            <person name="Feng Y."/>
            <person name="Jiang X."/>
            <person name="Zhu D."/>
            <person name="Xiang H."/>
            <person name="Feng X."/>
            <person name="Li S."/>
            <person name="Wang J."/>
            <person name="Zhang G."/>
            <person name="Kronforst M.R."/>
            <person name="Wang W."/>
        </authorList>
    </citation>
    <scope>NUCLEOTIDE SEQUENCE [LARGE SCALE GENOMIC DNA]</scope>
    <source>
        <strain evidence="2">Ya'a_city_454_Pm</strain>
        <tissue evidence="2">Whole body</tissue>
    </source>
</reference>
<evidence type="ECO:0000313" key="3">
    <source>
        <dbReference type="Proteomes" id="UP000053240"/>
    </source>
</evidence>
<dbReference type="InParanoid" id="A0A0N0PBX3"/>
<evidence type="ECO:0000259" key="1">
    <source>
        <dbReference type="Pfam" id="PF24903"/>
    </source>
</evidence>
<name>A0A0N0PBX3_PAPMA</name>
<dbReference type="AlphaFoldDB" id="A0A0N0PBX3"/>
<protein>
    <submittedName>
        <fullName evidence="2">Uncharacterized protein C16orf73</fullName>
    </submittedName>
</protein>
<proteinExistence type="predicted"/>
<feature type="domain" description="MEIOB-like N-terminal" evidence="1">
    <location>
        <begin position="3"/>
        <end position="83"/>
    </location>
</feature>
<dbReference type="Pfam" id="PF24903">
    <property type="entry name" value="OB_MEIOB_N"/>
    <property type="match status" value="1"/>
</dbReference>
<dbReference type="Gene3D" id="2.40.50.140">
    <property type="entry name" value="Nucleic acid-binding proteins"/>
    <property type="match status" value="1"/>
</dbReference>
<dbReference type="EMBL" id="KQ460748">
    <property type="protein sequence ID" value="KPJ12583.1"/>
    <property type="molecule type" value="Genomic_DNA"/>
</dbReference>
<sequence>MTGVQKVCLNNLNINIKNAFVIGIIIAKKCPRTFSPKEKSSELRGVMSFTIRDSQIDTINVDVWGSDNFVTTFYNRFIVGDVGNNLNNFKIFLFYLYKSVETKVCCS</sequence>
<accession>A0A0N0PBX3</accession>
<organism evidence="2 3">
    <name type="scientific">Papilio machaon</name>
    <name type="common">Old World swallowtail butterfly</name>
    <dbReference type="NCBI Taxonomy" id="76193"/>
    <lineage>
        <taxon>Eukaryota</taxon>
        <taxon>Metazoa</taxon>
        <taxon>Ecdysozoa</taxon>
        <taxon>Arthropoda</taxon>
        <taxon>Hexapoda</taxon>
        <taxon>Insecta</taxon>
        <taxon>Pterygota</taxon>
        <taxon>Neoptera</taxon>
        <taxon>Endopterygota</taxon>
        <taxon>Lepidoptera</taxon>
        <taxon>Glossata</taxon>
        <taxon>Ditrysia</taxon>
        <taxon>Papilionoidea</taxon>
        <taxon>Papilionidae</taxon>
        <taxon>Papilioninae</taxon>
        <taxon>Papilio</taxon>
    </lineage>
</organism>
<dbReference type="InterPro" id="IPR012340">
    <property type="entry name" value="NA-bd_OB-fold"/>
</dbReference>